<accession>A0A1I1KLL1</accession>
<evidence type="ECO:0000313" key="4">
    <source>
        <dbReference type="EMBL" id="SFC61465.1"/>
    </source>
</evidence>
<evidence type="ECO:0000313" key="5">
    <source>
        <dbReference type="Proteomes" id="UP000199514"/>
    </source>
</evidence>
<dbReference type="PROSITE" id="PS51682">
    <property type="entry name" value="SAM_OMT_I"/>
    <property type="match status" value="1"/>
</dbReference>
<dbReference type="Proteomes" id="UP000199514">
    <property type="component" value="Unassembled WGS sequence"/>
</dbReference>
<dbReference type="STRING" id="927664.SAMN05421780_107112"/>
<dbReference type="PANTHER" id="PTHR10509:SF14">
    <property type="entry name" value="CAFFEOYL-COA O-METHYLTRANSFERASE 3-RELATED"/>
    <property type="match status" value="1"/>
</dbReference>
<evidence type="ECO:0000256" key="3">
    <source>
        <dbReference type="ARBA" id="ARBA00022691"/>
    </source>
</evidence>
<name>A0A1I1KLL1_9BACT</name>
<dbReference type="InterPro" id="IPR029063">
    <property type="entry name" value="SAM-dependent_MTases_sf"/>
</dbReference>
<dbReference type="PANTHER" id="PTHR10509">
    <property type="entry name" value="O-METHYLTRANSFERASE-RELATED"/>
    <property type="match status" value="1"/>
</dbReference>
<dbReference type="GO" id="GO:0032259">
    <property type="term" value="P:methylation"/>
    <property type="evidence" value="ECO:0007669"/>
    <property type="project" value="UniProtKB-KW"/>
</dbReference>
<dbReference type="Gene3D" id="3.40.50.150">
    <property type="entry name" value="Vaccinia Virus protein VP39"/>
    <property type="match status" value="1"/>
</dbReference>
<dbReference type="AlphaFoldDB" id="A0A1I1KLL1"/>
<evidence type="ECO:0000256" key="1">
    <source>
        <dbReference type="ARBA" id="ARBA00022603"/>
    </source>
</evidence>
<dbReference type="EMBL" id="FOLE01000007">
    <property type="protein sequence ID" value="SFC61465.1"/>
    <property type="molecule type" value="Genomic_DNA"/>
</dbReference>
<protein>
    <submittedName>
        <fullName evidence="4">Predicted O-methyltransferase YrrM</fullName>
    </submittedName>
</protein>
<dbReference type="InterPro" id="IPR002935">
    <property type="entry name" value="SAM_O-MeTrfase"/>
</dbReference>
<sequence length="213" mass="24100">MKTDNLLDEYIEVHTTPETPLLQQLTRETYAKVLMPRMISGHLQGRVLSMITHMMRPARVLEIGTFTGYSTLCLAEGLPEGGLLHTIDINEELEDMVRDYIQKAGFQDKIIQHIGAAAGIIPTLTDAFDLVFIDADKVNNGLYYDLVFDKVKQGGFIIIDNVLWNGKVAGEPDRKIDKDTQRILDFNKKVIEDTRVESVMLPIRDGLTVVRKR</sequence>
<keyword evidence="2 4" id="KW-0808">Transferase</keyword>
<keyword evidence="3" id="KW-0949">S-adenosyl-L-methionine</keyword>
<reference evidence="4 5" key="1">
    <citation type="submission" date="2016-10" db="EMBL/GenBank/DDBJ databases">
        <authorList>
            <person name="de Groot N.N."/>
        </authorList>
    </citation>
    <scope>NUCLEOTIDE SEQUENCE [LARGE SCALE GENOMIC DNA]</scope>
    <source>
        <strain evidence="4 5">DSM 6793</strain>
    </source>
</reference>
<dbReference type="RefSeq" id="WP_091513220.1">
    <property type="nucleotide sequence ID" value="NZ_FOLE01000007.1"/>
</dbReference>
<gene>
    <name evidence="4" type="ORF">SAMN05421780_107112</name>
</gene>
<dbReference type="InterPro" id="IPR050362">
    <property type="entry name" value="Cation-dep_OMT"/>
</dbReference>
<keyword evidence="5" id="KW-1185">Reference proteome</keyword>
<dbReference type="OrthoDB" id="9799672at2"/>
<dbReference type="Pfam" id="PF01596">
    <property type="entry name" value="Methyltransf_3"/>
    <property type="match status" value="1"/>
</dbReference>
<dbReference type="GO" id="GO:0008757">
    <property type="term" value="F:S-adenosylmethionine-dependent methyltransferase activity"/>
    <property type="evidence" value="ECO:0007669"/>
    <property type="project" value="TreeGrafter"/>
</dbReference>
<dbReference type="SUPFAM" id="SSF53335">
    <property type="entry name" value="S-adenosyl-L-methionine-dependent methyltransferases"/>
    <property type="match status" value="1"/>
</dbReference>
<proteinExistence type="predicted"/>
<dbReference type="GO" id="GO:0008171">
    <property type="term" value="F:O-methyltransferase activity"/>
    <property type="evidence" value="ECO:0007669"/>
    <property type="project" value="InterPro"/>
</dbReference>
<organism evidence="4 5">
    <name type="scientific">Flexibacter flexilis DSM 6793</name>
    <dbReference type="NCBI Taxonomy" id="927664"/>
    <lineage>
        <taxon>Bacteria</taxon>
        <taxon>Pseudomonadati</taxon>
        <taxon>Bacteroidota</taxon>
        <taxon>Cytophagia</taxon>
        <taxon>Cytophagales</taxon>
        <taxon>Flexibacteraceae</taxon>
        <taxon>Flexibacter</taxon>
    </lineage>
</organism>
<keyword evidence="1 4" id="KW-0489">Methyltransferase</keyword>
<evidence type="ECO:0000256" key="2">
    <source>
        <dbReference type="ARBA" id="ARBA00022679"/>
    </source>
</evidence>